<reference evidence="2" key="1">
    <citation type="journal article" date="2022" name="Int. J. Mol. Sci.">
        <title>Draft Genome of Tanacetum Coccineum: Genomic Comparison of Closely Related Tanacetum-Family Plants.</title>
        <authorList>
            <person name="Yamashiro T."/>
            <person name="Shiraishi A."/>
            <person name="Nakayama K."/>
            <person name="Satake H."/>
        </authorList>
    </citation>
    <scope>NUCLEOTIDE SEQUENCE</scope>
</reference>
<reference evidence="2" key="2">
    <citation type="submission" date="2022-01" db="EMBL/GenBank/DDBJ databases">
        <authorList>
            <person name="Yamashiro T."/>
            <person name="Shiraishi A."/>
            <person name="Satake H."/>
            <person name="Nakayama K."/>
        </authorList>
    </citation>
    <scope>NUCLEOTIDE SEQUENCE</scope>
</reference>
<feature type="region of interest" description="Disordered" evidence="1">
    <location>
        <begin position="1"/>
        <end position="23"/>
    </location>
</feature>
<evidence type="ECO:0000313" key="2">
    <source>
        <dbReference type="EMBL" id="GJT62391.1"/>
    </source>
</evidence>
<dbReference type="Proteomes" id="UP001151760">
    <property type="component" value="Unassembled WGS sequence"/>
</dbReference>
<keyword evidence="3" id="KW-1185">Reference proteome</keyword>
<evidence type="ECO:0000256" key="1">
    <source>
        <dbReference type="SAM" id="MobiDB-lite"/>
    </source>
</evidence>
<name>A0ABQ5FG41_9ASTR</name>
<proteinExistence type="predicted"/>
<gene>
    <name evidence="2" type="ORF">Tco_1005924</name>
</gene>
<comment type="caution">
    <text evidence="2">The sequence shown here is derived from an EMBL/GenBank/DDBJ whole genome shotgun (WGS) entry which is preliminary data.</text>
</comment>
<evidence type="ECO:0000313" key="3">
    <source>
        <dbReference type="Proteomes" id="UP001151760"/>
    </source>
</evidence>
<dbReference type="EMBL" id="BQNB010017372">
    <property type="protein sequence ID" value="GJT62391.1"/>
    <property type="molecule type" value="Genomic_DNA"/>
</dbReference>
<sequence>MDLGEDLIGVDAEKSTEKGSDSVDEMENVLSTLGAANVLSRAANVLSSRVTASAPTDVATISPVDVATITPTGVATASGSFPTAAIFTTASVTTPSTRKTRASRRITIESTQTTSVPFISTKGKGKEKMVESESTKKKNVQEQLDAQLAKE</sequence>
<feature type="compositionally biased region" description="Basic and acidic residues" evidence="1">
    <location>
        <begin position="11"/>
        <end position="21"/>
    </location>
</feature>
<organism evidence="2 3">
    <name type="scientific">Tanacetum coccineum</name>
    <dbReference type="NCBI Taxonomy" id="301880"/>
    <lineage>
        <taxon>Eukaryota</taxon>
        <taxon>Viridiplantae</taxon>
        <taxon>Streptophyta</taxon>
        <taxon>Embryophyta</taxon>
        <taxon>Tracheophyta</taxon>
        <taxon>Spermatophyta</taxon>
        <taxon>Magnoliopsida</taxon>
        <taxon>eudicotyledons</taxon>
        <taxon>Gunneridae</taxon>
        <taxon>Pentapetalae</taxon>
        <taxon>asterids</taxon>
        <taxon>campanulids</taxon>
        <taxon>Asterales</taxon>
        <taxon>Asteraceae</taxon>
        <taxon>Asteroideae</taxon>
        <taxon>Anthemideae</taxon>
        <taxon>Anthemidinae</taxon>
        <taxon>Tanacetum</taxon>
    </lineage>
</organism>
<feature type="region of interest" description="Disordered" evidence="1">
    <location>
        <begin position="118"/>
        <end position="151"/>
    </location>
</feature>
<accession>A0ABQ5FG41</accession>
<protein>
    <submittedName>
        <fullName evidence="2">Uncharacterized protein</fullName>
    </submittedName>
</protein>
<feature type="compositionally biased region" description="Basic and acidic residues" evidence="1">
    <location>
        <begin position="124"/>
        <end position="140"/>
    </location>
</feature>